<protein>
    <recommendedName>
        <fullName evidence="3">Dockerin domain-containing protein</fullName>
    </recommendedName>
</protein>
<evidence type="ECO:0000313" key="5">
    <source>
        <dbReference type="Proteomes" id="UP000317421"/>
    </source>
</evidence>
<dbReference type="SUPFAM" id="SSF63446">
    <property type="entry name" value="Type I dockerin domain"/>
    <property type="match status" value="1"/>
</dbReference>
<dbReference type="InterPro" id="IPR016134">
    <property type="entry name" value="Dockerin_dom"/>
</dbReference>
<dbReference type="AlphaFoldDB" id="A0A5C6AEG9"/>
<dbReference type="InterPro" id="IPR002105">
    <property type="entry name" value="Dockerin_1_rpt"/>
</dbReference>
<dbReference type="Proteomes" id="UP000317421">
    <property type="component" value="Unassembled WGS sequence"/>
</dbReference>
<dbReference type="RefSeq" id="WP_146444706.1">
    <property type="nucleotide sequence ID" value="NZ_SJPR01000002.1"/>
</dbReference>
<evidence type="ECO:0000256" key="2">
    <source>
        <dbReference type="SAM" id="SignalP"/>
    </source>
</evidence>
<dbReference type="EMBL" id="SJPR01000002">
    <property type="protein sequence ID" value="TWT97807.1"/>
    <property type="molecule type" value="Genomic_DNA"/>
</dbReference>
<reference evidence="4 5" key="1">
    <citation type="submission" date="2019-02" db="EMBL/GenBank/DDBJ databases">
        <title>Deep-cultivation of Planctomycetes and their phenomic and genomic characterization uncovers novel biology.</title>
        <authorList>
            <person name="Wiegand S."/>
            <person name="Jogler M."/>
            <person name="Boedeker C."/>
            <person name="Pinto D."/>
            <person name="Vollmers J."/>
            <person name="Rivas-Marin E."/>
            <person name="Kohn T."/>
            <person name="Peeters S.H."/>
            <person name="Heuer A."/>
            <person name="Rast P."/>
            <person name="Oberbeckmann S."/>
            <person name="Bunk B."/>
            <person name="Jeske O."/>
            <person name="Meyerdierks A."/>
            <person name="Storesund J.E."/>
            <person name="Kallscheuer N."/>
            <person name="Luecker S."/>
            <person name="Lage O.M."/>
            <person name="Pohl T."/>
            <person name="Merkel B.J."/>
            <person name="Hornburger P."/>
            <person name="Mueller R.-W."/>
            <person name="Bruemmer F."/>
            <person name="Labrenz M."/>
            <person name="Spormann A.M."/>
            <person name="Op Den Camp H."/>
            <person name="Overmann J."/>
            <person name="Amann R."/>
            <person name="Jetten M.S.M."/>
            <person name="Mascher T."/>
            <person name="Medema M.H."/>
            <person name="Devos D.P."/>
            <person name="Kaster A.-K."/>
            <person name="Ovreas L."/>
            <person name="Rohde M."/>
            <person name="Galperin M.Y."/>
            <person name="Jogler C."/>
        </authorList>
    </citation>
    <scope>NUCLEOTIDE SEQUENCE [LARGE SCALE GENOMIC DNA]</scope>
    <source>
        <strain evidence="4 5">Pla108</strain>
    </source>
</reference>
<keyword evidence="1 2" id="KW-0732">Signal</keyword>
<dbReference type="Pfam" id="PF02638">
    <property type="entry name" value="GHL10"/>
    <property type="match status" value="1"/>
</dbReference>
<dbReference type="InterPro" id="IPR052177">
    <property type="entry name" value="Divisome_Glycosyl_Hydrolase"/>
</dbReference>
<evidence type="ECO:0000256" key="1">
    <source>
        <dbReference type="ARBA" id="ARBA00022729"/>
    </source>
</evidence>
<keyword evidence="5" id="KW-1185">Reference proteome</keyword>
<dbReference type="PROSITE" id="PS00018">
    <property type="entry name" value="EF_HAND_1"/>
    <property type="match status" value="2"/>
</dbReference>
<organism evidence="4 5">
    <name type="scientific">Botrimarina colliarenosi</name>
    <dbReference type="NCBI Taxonomy" id="2528001"/>
    <lineage>
        <taxon>Bacteria</taxon>
        <taxon>Pseudomonadati</taxon>
        <taxon>Planctomycetota</taxon>
        <taxon>Planctomycetia</taxon>
        <taxon>Pirellulales</taxon>
        <taxon>Lacipirellulaceae</taxon>
        <taxon>Botrimarina</taxon>
    </lineage>
</organism>
<name>A0A5C6AEG9_9BACT</name>
<dbReference type="InterPro" id="IPR018247">
    <property type="entry name" value="EF_Hand_1_Ca_BS"/>
</dbReference>
<sequence precursor="true">MRSFSLTAVVPATALLLVATAAAISPAHADESFGDWRGLWINRFEYNPNSVASIQSRIENAAAMGITDVLWQVRGQADALYDSGFETPAQSWNQTIDPLQVAIDTAHANGVRLHAWLNTMPVWNGTTAPQDPNHVFYNTDPSFRVTDINGNLEPIDGGYVKINHVLPEVQQHLNNVVSDLATNYDLDGVHLDYIRWLGPGAGSSEGFRPDWNYLPHDDDAHALYLQQTGLDATDGSTFAKREAYRTWVEGRITDLVTTVGQTVNAIESDSGRTIKLSAAVWNNPTTASNQYLQDYRTWLEQDLLDVAIPMVYLSENNRYLMDGFLDDIFATPTNTDVSIGLGTYLHTNSGGGVDETITQMQQVYDDGRAASLTYYGYGSLLDGSTLSSQRRDAVVDWYAGLPSPVEPPRAALAAGSVVIDGFDTAGDNGYFDSNIDTAFQTTGLNPGSSAAQTSDVGHYSEGSQRLSIDADGAWTIRHLSGGADPAGNAPIVTEGFVGFWLKTETPGISVQIALDDPVSADRGVPQQLIADGQWRLYEWDLEDDSQWLGWVNGDGAITGPTATIDSIFFTGEGDAEVYLDTVAYNSEGSLFAPVVAGDYDGDGVVSPSDYLVWRNSYGRAGSGHAADGNEDGVVDAADYSTWRDALAGPANAVPEPCTALIGVIAIGMVIAIRRA</sequence>
<evidence type="ECO:0000313" key="4">
    <source>
        <dbReference type="EMBL" id="TWT97807.1"/>
    </source>
</evidence>
<dbReference type="PANTHER" id="PTHR43405">
    <property type="entry name" value="GLYCOSYL HYDROLASE DIGH"/>
    <property type="match status" value="1"/>
</dbReference>
<dbReference type="PANTHER" id="PTHR43405:SF1">
    <property type="entry name" value="GLYCOSYL HYDROLASE DIGH"/>
    <property type="match status" value="1"/>
</dbReference>
<evidence type="ECO:0000259" key="3">
    <source>
        <dbReference type="PROSITE" id="PS51766"/>
    </source>
</evidence>
<dbReference type="InterPro" id="IPR003790">
    <property type="entry name" value="GHL10"/>
</dbReference>
<dbReference type="Gene3D" id="3.20.20.80">
    <property type="entry name" value="Glycosidases"/>
    <property type="match status" value="1"/>
</dbReference>
<accession>A0A5C6AEG9</accession>
<dbReference type="PROSITE" id="PS51766">
    <property type="entry name" value="DOCKERIN"/>
    <property type="match status" value="1"/>
</dbReference>
<feature type="chain" id="PRO_5023106345" description="Dockerin domain-containing protein" evidence="2">
    <location>
        <begin position="30"/>
        <end position="675"/>
    </location>
</feature>
<dbReference type="InterPro" id="IPR036439">
    <property type="entry name" value="Dockerin_dom_sf"/>
</dbReference>
<dbReference type="GO" id="GO:0004553">
    <property type="term" value="F:hydrolase activity, hydrolyzing O-glycosyl compounds"/>
    <property type="evidence" value="ECO:0007669"/>
    <property type="project" value="InterPro"/>
</dbReference>
<dbReference type="Pfam" id="PF00404">
    <property type="entry name" value="Dockerin_1"/>
    <property type="match status" value="1"/>
</dbReference>
<dbReference type="GO" id="GO:0000272">
    <property type="term" value="P:polysaccharide catabolic process"/>
    <property type="evidence" value="ECO:0007669"/>
    <property type="project" value="InterPro"/>
</dbReference>
<proteinExistence type="predicted"/>
<dbReference type="OrthoDB" id="9794671at2"/>
<feature type="domain" description="Dockerin" evidence="3">
    <location>
        <begin position="592"/>
        <end position="655"/>
    </location>
</feature>
<comment type="caution">
    <text evidence="4">The sequence shown here is derived from an EMBL/GenBank/DDBJ whole genome shotgun (WGS) entry which is preliminary data.</text>
</comment>
<dbReference type="InterPro" id="IPR017853">
    <property type="entry name" value="GH"/>
</dbReference>
<dbReference type="SUPFAM" id="SSF51445">
    <property type="entry name" value="(Trans)glycosidases"/>
    <property type="match status" value="1"/>
</dbReference>
<gene>
    <name evidence="4" type="ORF">Pla108_19590</name>
</gene>
<dbReference type="Gene3D" id="1.10.1330.10">
    <property type="entry name" value="Dockerin domain"/>
    <property type="match status" value="1"/>
</dbReference>
<feature type="signal peptide" evidence="2">
    <location>
        <begin position="1"/>
        <end position="29"/>
    </location>
</feature>